<evidence type="ECO:0000313" key="4">
    <source>
        <dbReference type="Proteomes" id="UP000494040"/>
    </source>
</evidence>
<organism evidence="3 4">
    <name type="scientific">Cimex lectularius</name>
    <name type="common">Bed bug</name>
    <name type="synonym">Acanthia lectularia</name>
    <dbReference type="NCBI Taxonomy" id="79782"/>
    <lineage>
        <taxon>Eukaryota</taxon>
        <taxon>Metazoa</taxon>
        <taxon>Ecdysozoa</taxon>
        <taxon>Arthropoda</taxon>
        <taxon>Hexapoda</taxon>
        <taxon>Insecta</taxon>
        <taxon>Pterygota</taxon>
        <taxon>Neoptera</taxon>
        <taxon>Paraneoptera</taxon>
        <taxon>Hemiptera</taxon>
        <taxon>Heteroptera</taxon>
        <taxon>Panheteroptera</taxon>
        <taxon>Cimicomorpha</taxon>
        <taxon>Cimicidae</taxon>
        <taxon>Cimex</taxon>
    </lineage>
</organism>
<evidence type="ECO:0000313" key="3">
    <source>
        <dbReference type="EnsemblMetazoa" id="XP_014251384.1"/>
    </source>
</evidence>
<sequence>MTSDNFNAKHGLVEFKSLFKPQDLKRMCPERKKEKVEDECVHTLSSQIISLISSFKNPGINSNSKLEPAAHEFKVAKMKNNLLANNNDTSKESYLNENTAKFLELIKENNDLKAENKKLKLELNEWASWYEDLKKTLSSFPSVEEFNNKIRTDNKLTKMLIESQKKLRAAHMVISSLNQTKNDLETKLNKASGETVKCTCMTQSKYFNNNATLSSSSQYTLTCHHSRDSEKEFIKSSCEQSESTSEELLIEQESSINISSNNLESSNCQCQSDSSVSWLEVSDKSKNSTEQLSRQHRPCDTSTSSTRFTQDDTFLKTDAPAVKAEVMKIMKERGITKKKYLQELTQGKNRMFEKIKTIELTQERLENELNGYKMEFCDIQDEIATLRSEDHIKHDKQITSLITNQKKLTNMIYENEKQIELISSKRKNCLKSYFCMNQFIEFLQGMKC</sequence>
<dbReference type="Proteomes" id="UP000494040">
    <property type="component" value="Unassembled WGS sequence"/>
</dbReference>
<dbReference type="GeneID" id="106667754"/>
<accession>A0A8I6RRW5</accession>
<proteinExistence type="predicted"/>
<feature type="region of interest" description="Disordered" evidence="2">
    <location>
        <begin position="286"/>
        <end position="306"/>
    </location>
</feature>
<feature type="coiled-coil region" evidence="1">
    <location>
        <begin position="348"/>
        <end position="375"/>
    </location>
</feature>
<keyword evidence="1" id="KW-0175">Coiled coil</keyword>
<reference evidence="3" key="1">
    <citation type="submission" date="2022-01" db="UniProtKB">
        <authorList>
            <consortium name="EnsemblMetazoa"/>
        </authorList>
    </citation>
    <scope>IDENTIFICATION</scope>
</reference>
<dbReference type="EnsemblMetazoa" id="XM_014395898.1">
    <property type="protein sequence ID" value="XP_014251384.1"/>
    <property type="gene ID" value="LOC106667754"/>
</dbReference>
<protein>
    <submittedName>
        <fullName evidence="3">Uncharacterized protein</fullName>
    </submittedName>
</protein>
<dbReference type="KEGG" id="clec:106667754"/>
<dbReference type="OMA" id="CHINNEM"/>
<name>A0A8I6RRW5_CIMLE</name>
<dbReference type="RefSeq" id="XP_014251384.1">
    <property type="nucleotide sequence ID" value="XM_014395898.1"/>
</dbReference>
<feature type="coiled-coil region" evidence="1">
    <location>
        <begin position="95"/>
        <end position="122"/>
    </location>
</feature>
<evidence type="ECO:0000256" key="1">
    <source>
        <dbReference type="SAM" id="Coils"/>
    </source>
</evidence>
<evidence type="ECO:0000256" key="2">
    <source>
        <dbReference type="SAM" id="MobiDB-lite"/>
    </source>
</evidence>
<dbReference type="AlphaFoldDB" id="A0A8I6RRW5"/>
<keyword evidence="4" id="KW-1185">Reference proteome</keyword>